<evidence type="ECO:0000313" key="2">
    <source>
        <dbReference type="EMBL" id="KAF7512002.1"/>
    </source>
</evidence>
<keyword evidence="1" id="KW-1133">Transmembrane helix</keyword>
<evidence type="ECO:0000313" key="3">
    <source>
        <dbReference type="Proteomes" id="UP000606974"/>
    </source>
</evidence>
<proteinExistence type="predicted"/>
<dbReference type="AlphaFoldDB" id="A0A8H7AS77"/>
<gene>
    <name evidence="2" type="ORF">GJ744_002715</name>
</gene>
<feature type="transmembrane region" description="Helical" evidence="1">
    <location>
        <begin position="319"/>
        <end position="339"/>
    </location>
</feature>
<accession>A0A8H7AS77</accession>
<feature type="transmembrane region" description="Helical" evidence="1">
    <location>
        <begin position="227"/>
        <end position="249"/>
    </location>
</feature>
<reference evidence="2" key="1">
    <citation type="submission" date="2020-02" db="EMBL/GenBank/DDBJ databases">
        <authorList>
            <person name="Palmer J.M."/>
        </authorList>
    </citation>
    <scope>NUCLEOTIDE SEQUENCE</scope>
    <source>
        <strain evidence="2">EPUS1.4</strain>
        <tissue evidence="2">Thallus</tissue>
    </source>
</reference>
<feature type="transmembrane region" description="Helical" evidence="1">
    <location>
        <begin position="96"/>
        <end position="116"/>
    </location>
</feature>
<keyword evidence="1" id="KW-0472">Membrane</keyword>
<sequence>MDDRCGLFTSRTSFASYVELMQNSTSNNLTALTPCRKEICSTLWGSGNPDISGVGVIIAYAMELSLGILLSIGVLFIQPSSAKGFNRSIHQAFHTYADAAVMFTFSIQLASVIILARKDFGVSAEGVGGYTVEITWCAALLTMLPVTLLSFVHTGLRRQTLRLGTTCVSWILFMYTFLARMVAAFGPGQISTSEDAVIAPSQWEIIVQMCFRGAEELSVSQRRVMDVFFIGGSLFISLMILGLLVWSFFEGRKETLYIRKWSNMISRRLPRNTFKIALVLNLALWGPPQIWAISCFRTVQARLARSVNDVNLDNNWSFGQIISVVVFLPVFIDFAYSFLVKEADVHSG</sequence>
<keyword evidence="3" id="KW-1185">Reference proteome</keyword>
<dbReference type="Proteomes" id="UP000606974">
    <property type="component" value="Unassembled WGS sequence"/>
</dbReference>
<feature type="transmembrane region" description="Helical" evidence="1">
    <location>
        <begin position="51"/>
        <end position="76"/>
    </location>
</feature>
<evidence type="ECO:0000256" key="1">
    <source>
        <dbReference type="SAM" id="Phobius"/>
    </source>
</evidence>
<keyword evidence="1" id="KW-0812">Transmembrane</keyword>
<organism evidence="2 3">
    <name type="scientific">Endocarpon pusillum</name>
    <dbReference type="NCBI Taxonomy" id="364733"/>
    <lineage>
        <taxon>Eukaryota</taxon>
        <taxon>Fungi</taxon>
        <taxon>Dikarya</taxon>
        <taxon>Ascomycota</taxon>
        <taxon>Pezizomycotina</taxon>
        <taxon>Eurotiomycetes</taxon>
        <taxon>Chaetothyriomycetidae</taxon>
        <taxon>Verrucariales</taxon>
        <taxon>Verrucariaceae</taxon>
        <taxon>Endocarpon</taxon>
    </lineage>
</organism>
<feature type="transmembrane region" description="Helical" evidence="1">
    <location>
        <begin position="128"/>
        <end position="151"/>
    </location>
</feature>
<protein>
    <submittedName>
        <fullName evidence="2">Uncharacterized protein</fullName>
    </submittedName>
</protein>
<feature type="transmembrane region" description="Helical" evidence="1">
    <location>
        <begin position="276"/>
        <end position="299"/>
    </location>
</feature>
<comment type="caution">
    <text evidence="2">The sequence shown here is derived from an EMBL/GenBank/DDBJ whole genome shotgun (WGS) entry which is preliminary data.</text>
</comment>
<dbReference type="OrthoDB" id="4582561at2759"/>
<feature type="transmembrane region" description="Helical" evidence="1">
    <location>
        <begin position="163"/>
        <end position="183"/>
    </location>
</feature>
<dbReference type="EMBL" id="JAACFV010000015">
    <property type="protein sequence ID" value="KAF7512002.1"/>
    <property type="molecule type" value="Genomic_DNA"/>
</dbReference>
<name>A0A8H7AS77_9EURO</name>